<dbReference type="EMBL" id="JASCZI010000741">
    <property type="protein sequence ID" value="MED6113204.1"/>
    <property type="molecule type" value="Genomic_DNA"/>
</dbReference>
<dbReference type="Proteomes" id="UP001341840">
    <property type="component" value="Unassembled WGS sequence"/>
</dbReference>
<gene>
    <name evidence="2" type="ORF">PIB30_068693</name>
</gene>
<dbReference type="Gene3D" id="1.25.10.10">
    <property type="entry name" value="Leucine-rich Repeat Variant"/>
    <property type="match status" value="1"/>
</dbReference>
<proteinExistence type="predicted"/>
<keyword evidence="3" id="KW-1185">Reference proteome</keyword>
<keyword evidence="1" id="KW-0812">Transmembrane</keyword>
<evidence type="ECO:0000313" key="2">
    <source>
        <dbReference type="EMBL" id="MED6113204.1"/>
    </source>
</evidence>
<reference evidence="2 3" key="1">
    <citation type="journal article" date="2023" name="Plants (Basel)">
        <title>Bridging the Gap: Combining Genomics and Transcriptomics Approaches to Understand Stylosanthes scabra, an Orphan Legume from the Brazilian Caatinga.</title>
        <authorList>
            <person name="Ferreira-Neto J.R.C."/>
            <person name="da Silva M.D."/>
            <person name="Binneck E."/>
            <person name="de Melo N.F."/>
            <person name="da Silva R.H."/>
            <person name="de Melo A.L.T.M."/>
            <person name="Pandolfi V."/>
            <person name="Bustamante F.O."/>
            <person name="Brasileiro-Vidal A.C."/>
            <person name="Benko-Iseppon A.M."/>
        </authorList>
    </citation>
    <scope>NUCLEOTIDE SEQUENCE [LARGE SCALE GENOMIC DNA]</scope>
    <source>
        <tissue evidence="2">Leaves</tissue>
    </source>
</reference>
<accession>A0ABU6QND9</accession>
<comment type="caution">
    <text evidence="2">The sequence shown here is derived from an EMBL/GenBank/DDBJ whole genome shotgun (WGS) entry which is preliminary data.</text>
</comment>
<name>A0ABU6QND9_9FABA</name>
<organism evidence="2 3">
    <name type="scientific">Stylosanthes scabra</name>
    <dbReference type="NCBI Taxonomy" id="79078"/>
    <lineage>
        <taxon>Eukaryota</taxon>
        <taxon>Viridiplantae</taxon>
        <taxon>Streptophyta</taxon>
        <taxon>Embryophyta</taxon>
        <taxon>Tracheophyta</taxon>
        <taxon>Spermatophyta</taxon>
        <taxon>Magnoliopsida</taxon>
        <taxon>eudicotyledons</taxon>
        <taxon>Gunneridae</taxon>
        <taxon>Pentapetalae</taxon>
        <taxon>rosids</taxon>
        <taxon>fabids</taxon>
        <taxon>Fabales</taxon>
        <taxon>Fabaceae</taxon>
        <taxon>Papilionoideae</taxon>
        <taxon>50 kb inversion clade</taxon>
        <taxon>dalbergioids sensu lato</taxon>
        <taxon>Dalbergieae</taxon>
        <taxon>Pterocarpus clade</taxon>
        <taxon>Stylosanthes</taxon>
    </lineage>
</organism>
<evidence type="ECO:0000256" key="1">
    <source>
        <dbReference type="SAM" id="Phobius"/>
    </source>
</evidence>
<dbReference type="InterPro" id="IPR011989">
    <property type="entry name" value="ARM-like"/>
</dbReference>
<dbReference type="SUPFAM" id="SSF48371">
    <property type="entry name" value="ARM repeat"/>
    <property type="match status" value="1"/>
</dbReference>
<evidence type="ECO:0000313" key="3">
    <source>
        <dbReference type="Proteomes" id="UP001341840"/>
    </source>
</evidence>
<dbReference type="PANTHER" id="PTHR46976">
    <property type="entry name" value="PROTEIN ARABIDILLO 1"/>
    <property type="match status" value="1"/>
</dbReference>
<protein>
    <submittedName>
        <fullName evidence="2">Uncharacterized protein</fullName>
    </submittedName>
</protein>
<keyword evidence="1" id="KW-1133">Transmembrane helix</keyword>
<sequence>MLLSSVAVATCAYCFATFSVQFNATLLPFWPIVAALLMFLLCLWSCEYTLRLCSSVALAQFCSNVSPILQERAAGASRGLLASEANRRCCTFDCSCKNVHEAAAVAVWNLTFNPSNALRIVEEGGVSKLVDLCSSSA</sequence>
<feature type="transmembrane region" description="Helical" evidence="1">
    <location>
        <begin position="26"/>
        <end position="46"/>
    </location>
</feature>
<keyword evidence="1" id="KW-0472">Membrane</keyword>
<dbReference type="PANTHER" id="PTHR46976:SF1">
    <property type="entry name" value="PROTEIN ARABIDILLO 1"/>
    <property type="match status" value="1"/>
</dbReference>
<dbReference type="InterPro" id="IPR016024">
    <property type="entry name" value="ARM-type_fold"/>
</dbReference>